<dbReference type="Pfam" id="PF00753">
    <property type="entry name" value="Lactamase_B"/>
    <property type="match status" value="1"/>
</dbReference>
<dbReference type="EMBL" id="CP014263">
    <property type="protein sequence ID" value="AQG81645.1"/>
    <property type="molecule type" value="Genomic_DNA"/>
</dbReference>
<dbReference type="OrthoDB" id="9802248at2"/>
<reference evidence="2 3" key="1">
    <citation type="submission" date="2016-01" db="EMBL/GenBank/DDBJ databases">
        <authorList>
            <person name="Oliw E.H."/>
        </authorList>
    </citation>
    <scope>NUCLEOTIDE SEQUENCE [LARGE SCALE GENOMIC DNA]</scope>
    <source>
        <strain evidence="2 3">DY10</strain>
    </source>
</reference>
<keyword evidence="3" id="KW-1185">Reference proteome</keyword>
<name>A0A1P9X222_9BACT</name>
<dbReference type="InterPro" id="IPR050662">
    <property type="entry name" value="Sec-metab_biosynth-thioest"/>
</dbReference>
<dbReference type="STRING" id="1178516.AWR27_21455"/>
<evidence type="ECO:0000313" key="2">
    <source>
        <dbReference type="EMBL" id="AQG81645.1"/>
    </source>
</evidence>
<feature type="domain" description="Metallo-beta-lactamase" evidence="1">
    <location>
        <begin position="29"/>
        <end position="198"/>
    </location>
</feature>
<dbReference type="RefSeq" id="WP_077133112.1">
    <property type="nucleotide sequence ID" value="NZ_CP014263.1"/>
</dbReference>
<proteinExistence type="predicted"/>
<dbReference type="PANTHER" id="PTHR23131">
    <property type="entry name" value="ENDORIBONUCLEASE LACTB2"/>
    <property type="match status" value="1"/>
</dbReference>
<evidence type="ECO:0000259" key="1">
    <source>
        <dbReference type="SMART" id="SM00849"/>
    </source>
</evidence>
<dbReference type="SMART" id="SM00849">
    <property type="entry name" value="Lactamase_B"/>
    <property type="match status" value="1"/>
</dbReference>
<dbReference type="Gene3D" id="3.60.15.10">
    <property type="entry name" value="Ribonuclease Z/Hydroxyacylglutathione hydrolase-like"/>
    <property type="match status" value="1"/>
</dbReference>
<dbReference type="InterPro" id="IPR001279">
    <property type="entry name" value="Metallo-B-lactamas"/>
</dbReference>
<dbReference type="AlphaFoldDB" id="A0A1P9X222"/>
<dbReference type="KEGG" id="smon:AWR27_21455"/>
<dbReference type="Proteomes" id="UP000187941">
    <property type="component" value="Chromosome"/>
</dbReference>
<accession>A0A1P9X222</accession>
<gene>
    <name evidence="2" type="ORF">AWR27_21455</name>
</gene>
<evidence type="ECO:0000313" key="3">
    <source>
        <dbReference type="Proteomes" id="UP000187941"/>
    </source>
</evidence>
<protein>
    <recommendedName>
        <fullName evidence="1">Metallo-beta-lactamase domain-containing protein</fullName>
    </recommendedName>
</protein>
<organism evidence="2 3">
    <name type="scientific">Spirosoma montaniterrae</name>
    <dbReference type="NCBI Taxonomy" id="1178516"/>
    <lineage>
        <taxon>Bacteria</taxon>
        <taxon>Pseudomonadati</taxon>
        <taxon>Bacteroidota</taxon>
        <taxon>Cytophagia</taxon>
        <taxon>Cytophagales</taxon>
        <taxon>Cytophagaceae</taxon>
        <taxon>Spirosoma</taxon>
    </lineage>
</organism>
<dbReference type="InterPro" id="IPR036866">
    <property type="entry name" value="RibonucZ/Hydroxyglut_hydro"/>
</dbReference>
<sequence length="268" mass="30758">MKIQQTLQHGPVRGFRFGYSPTRLMRPVPVWCYYLNGLLIDTAQRNMQRDVLRTFARYQIGQIALTHFHEDHSGNAAALRGQHNCPVLAGPLTAERIATTFPLLPYERFWFGQIEPCPGALPLPNLLTAGPYTLRPIATLGHSDDHYVFLEEREGWLFAGDFYIGNLKVFRRGENIHQMIAATRHLLTYDFDTVFCGHNPVLTGGRRAVERKLHYLETLVERVQDAHRRGVRGQALVRAAGLQEQWWLRAFTTNDVSSMYIIESILMR</sequence>
<dbReference type="SUPFAM" id="SSF56281">
    <property type="entry name" value="Metallo-hydrolase/oxidoreductase"/>
    <property type="match status" value="1"/>
</dbReference>